<keyword evidence="5" id="KW-1185">Reference proteome</keyword>
<keyword evidence="3" id="KW-0812">Transmembrane</keyword>
<dbReference type="Proteomes" id="UP001152888">
    <property type="component" value="Unassembled WGS sequence"/>
</dbReference>
<feature type="coiled-coil region" evidence="1">
    <location>
        <begin position="212"/>
        <end position="309"/>
    </location>
</feature>
<organism evidence="4 5">
    <name type="scientific">Acanthoscelides obtectus</name>
    <name type="common">Bean weevil</name>
    <name type="synonym">Bruchus obtectus</name>
    <dbReference type="NCBI Taxonomy" id="200917"/>
    <lineage>
        <taxon>Eukaryota</taxon>
        <taxon>Metazoa</taxon>
        <taxon>Ecdysozoa</taxon>
        <taxon>Arthropoda</taxon>
        <taxon>Hexapoda</taxon>
        <taxon>Insecta</taxon>
        <taxon>Pterygota</taxon>
        <taxon>Neoptera</taxon>
        <taxon>Endopterygota</taxon>
        <taxon>Coleoptera</taxon>
        <taxon>Polyphaga</taxon>
        <taxon>Cucujiformia</taxon>
        <taxon>Chrysomeloidea</taxon>
        <taxon>Chrysomelidae</taxon>
        <taxon>Bruchinae</taxon>
        <taxon>Bruchini</taxon>
        <taxon>Acanthoscelides</taxon>
    </lineage>
</organism>
<gene>
    <name evidence="4" type="ORF">ACAOBT_LOCUS25168</name>
</gene>
<keyword evidence="3" id="KW-1133">Transmembrane helix</keyword>
<evidence type="ECO:0000256" key="3">
    <source>
        <dbReference type="SAM" id="Phobius"/>
    </source>
</evidence>
<dbReference type="EMBL" id="CAKOFQ010007379">
    <property type="protein sequence ID" value="CAH1999750.1"/>
    <property type="molecule type" value="Genomic_DNA"/>
</dbReference>
<keyword evidence="3" id="KW-0472">Membrane</keyword>
<evidence type="ECO:0000256" key="1">
    <source>
        <dbReference type="SAM" id="Coils"/>
    </source>
</evidence>
<dbReference type="OrthoDB" id="6783494at2759"/>
<accession>A0A9P0PVF8</accession>
<protein>
    <submittedName>
        <fullName evidence="4">Uncharacterized protein</fullName>
    </submittedName>
</protein>
<keyword evidence="1" id="KW-0175">Coiled coil</keyword>
<evidence type="ECO:0000313" key="5">
    <source>
        <dbReference type="Proteomes" id="UP001152888"/>
    </source>
</evidence>
<evidence type="ECO:0000313" key="4">
    <source>
        <dbReference type="EMBL" id="CAH1999750.1"/>
    </source>
</evidence>
<sequence length="453" mass="51910">MKETQFGQRVYKFGWTLLLWNTVTFMFCISFCFCAKTLSWVVLKMFIPRRSSQRILQMTAFSPLTQRSNSSLSKIPVKVGQLSGRSSDTSIHIKPRMNQDASCPNLLANKPRRNSSTDSKHQDFPLTANSQVFYDIMETVPIRPQCQTIYKNDRIFPCNDNERRFDKHLENQCAKLREEMAKLQATSLKEHAVLSRKLDAITKEKKDIAKLLTTVQKENRAAKQQLEELMQEKAALVKRLENATKEFKSNTKTKKIALQKLDEATANCENLNKQLEQVSRDKEILEGKLKLLEKEYEKLQERVIMSSKTNLDNYQEHTPERDNTMKNISPHTGHLEVCQSEISLSAQGNATDTARTEEETDVSEFFGGGPRFRYWGGRAGDMISALALRMNEKVGILSNIRETRSDHGDLSTSSSPDIRPLDRIVSSSAAFQNFLRSLHNENRSNYTVVYDTF</sequence>
<name>A0A9P0PVF8_ACAOB</name>
<evidence type="ECO:0000256" key="2">
    <source>
        <dbReference type="SAM" id="MobiDB-lite"/>
    </source>
</evidence>
<dbReference type="AlphaFoldDB" id="A0A9P0PVF8"/>
<proteinExistence type="predicted"/>
<comment type="caution">
    <text evidence="4">The sequence shown here is derived from an EMBL/GenBank/DDBJ whole genome shotgun (WGS) entry which is preliminary data.</text>
</comment>
<feature type="transmembrane region" description="Helical" evidence="3">
    <location>
        <begin position="20"/>
        <end position="43"/>
    </location>
</feature>
<feature type="region of interest" description="Disordered" evidence="2">
    <location>
        <begin position="101"/>
        <end position="122"/>
    </location>
</feature>
<reference evidence="4" key="1">
    <citation type="submission" date="2022-03" db="EMBL/GenBank/DDBJ databases">
        <authorList>
            <person name="Sayadi A."/>
        </authorList>
    </citation>
    <scope>NUCLEOTIDE SEQUENCE</scope>
</reference>